<dbReference type="SUPFAM" id="SSF56655">
    <property type="entry name" value="Carbohydrate phosphatase"/>
    <property type="match status" value="1"/>
</dbReference>
<evidence type="ECO:0000256" key="12">
    <source>
        <dbReference type="RuleBase" id="RU000508"/>
    </source>
</evidence>
<keyword evidence="13" id="KW-0472">Membrane</keyword>
<evidence type="ECO:0000256" key="11">
    <source>
        <dbReference type="ARBA" id="ARBA00032973"/>
    </source>
</evidence>
<dbReference type="Gene3D" id="3.30.540.10">
    <property type="entry name" value="Fructose-1,6-Bisphosphatase, subunit A, domain 1"/>
    <property type="match status" value="1"/>
</dbReference>
<dbReference type="PRINTS" id="PR00115">
    <property type="entry name" value="F16BPHPHTASE"/>
</dbReference>
<evidence type="ECO:0000256" key="5">
    <source>
        <dbReference type="ARBA" id="ARBA00013093"/>
    </source>
</evidence>
<dbReference type="PANTHER" id="PTHR11556">
    <property type="entry name" value="FRUCTOSE-1,6-BISPHOSPHATASE-RELATED"/>
    <property type="match status" value="1"/>
</dbReference>
<comment type="pathway">
    <text evidence="10">Carbohydrate biosynthesis.</text>
</comment>
<evidence type="ECO:0000256" key="13">
    <source>
        <dbReference type="SAM" id="Phobius"/>
    </source>
</evidence>
<dbReference type="GO" id="GO:0042132">
    <property type="term" value="F:fructose 1,6-bisphosphate 1-phosphatase activity"/>
    <property type="evidence" value="ECO:0007669"/>
    <property type="project" value="UniProtKB-EC"/>
</dbReference>
<feature type="domain" description="Fructose-1-6-bisphosphatase class I N-terminal" evidence="14">
    <location>
        <begin position="175"/>
        <end position="392"/>
    </location>
</feature>
<proteinExistence type="evidence at transcript level"/>
<dbReference type="EC" id="3.1.3.11" evidence="5"/>
<dbReference type="GO" id="GO:0005829">
    <property type="term" value="C:cytosol"/>
    <property type="evidence" value="ECO:0007669"/>
    <property type="project" value="TreeGrafter"/>
</dbReference>
<dbReference type="GO" id="GO:0006002">
    <property type="term" value="P:fructose 6-phosphate metabolic process"/>
    <property type="evidence" value="ECO:0007669"/>
    <property type="project" value="TreeGrafter"/>
</dbReference>
<feature type="transmembrane region" description="Helical" evidence="13">
    <location>
        <begin position="20"/>
        <end position="39"/>
    </location>
</feature>
<dbReference type="EMBL" id="KT350565">
    <property type="protein sequence ID" value="ALR69616.1"/>
    <property type="molecule type" value="mRNA"/>
</dbReference>
<evidence type="ECO:0000256" key="6">
    <source>
        <dbReference type="ARBA" id="ARBA00022723"/>
    </source>
</evidence>
<evidence type="ECO:0000256" key="7">
    <source>
        <dbReference type="ARBA" id="ARBA00022801"/>
    </source>
</evidence>
<dbReference type="Pfam" id="PF00316">
    <property type="entry name" value="FBPase"/>
    <property type="match status" value="1"/>
</dbReference>
<feature type="non-terminal residue" evidence="16">
    <location>
        <position position="1"/>
    </location>
</feature>
<comment type="cofactor">
    <cofactor evidence="2">
        <name>Mg(2+)</name>
        <dbReference type="ChEBI" id="CHEBI:18420"/>
    </cofactor>
</comment>
<keyword evidence="13" id="KW-0812">Transmembrane</keyword>
<evidence type="ECO:0000256" key="2">
    <source>
        <dbReference type="ARBA" id="ARBA00001946"/>
    </source>
</evidence>
<dbReference type="HAMAP" id="MF_01855">
    <property type="entry name" value="FBPase_class1"/>
    <property type="match status" value="1"/>
</dbReference>
<comment type="similarity">
    <text evidence="3 12">Belongs to the FBPase class 1 family.</text>
</comment>
<evidence type="ECO:0000259" key="14">
    <source>
        <dbReference type="Pfam" id="PF00316"/>
    </source>
</evidence>
<evidence type="ECO:0000256" key="4">
    <source>
        <dbReference type="ARBA" id="ARBA00011881"/>
    </source>
</evidence>
<dbReference type="GO" id="GO:0006094">
    <property type="term" value="P:gluconeogenesis"/>
    <property type="evidence" value="ECO:0007669"/>
    <property type="project" value="TreeGrafter"/>
</dbReference>
<dbReference type="PIRSF" id="PIRSF500210">
    <property type="entry name" value="FBPtase"/>
    <property type="match status" value="1"/>
</dbReference>
<sequence length="528" mass="57783">VFPATLLSMAETRSLVFHPSHIAIGVSVVLVSGVALLLLQPLTAKSTTSLYTAPMQHQVRTPGQTAHVPSKAHSTPIATHHTYSTHQFVVPSAEGKEGSASIVSWNASFQSAVLPLVFSLSAMAAFALRWAYNLRMAAHSIPMPEVMTITTVGAEKSGKRIRHPVFLEKDDRVGITLTRFMNEMVRANPEMVELESVIASIQTAGKAISKLIQRAPIDGMLGKYGAINVQGEEQKKLDVIANDLLKKVLKYTGRMGVMASEEEAEPVEVDFRRDASYELDDYSDDEGTFITVFDPLDGSSNIDAGIPVGTIFGIFRRDDVCHLPENLFLLDSTATSEMSKQCLRQTLRPGKSLVAAGYVLYSSSTYLVLTLGAGVYGFTLDHSLGEFILTHPLIRIPARGDIYSINAACDHSWDQPVQDFVNNLKHGRTPVGKEYTSRYIGSMVGDVHRTLMYGGVFMYPGTHKNPNGKLRLLYEAAPMSFLLEQAGGKASTGVVRIMDIPPRTVHQRVPCIMGGKDEVEDLEALYRV</sequence>
<dbReference type="GO" id="GO:0030388">
    <property type="term" value="P:fructose 1,6-bisphosphate metabolic process"/>
    <property type="evidence" value="ECO:0007669"/>
    <property type="project" value="TreeGrafter"/>
</dbReference>
<dbReference type="GO" id="GO:0046872">
    <property type="term" value="F:metal ion binding"/>
    <property type="evidence" value="ECO:0007669"/>
    <property type="project" value="UniProtKB-KW"/>
</dbReference>
<dbReference type="GO" id="GO:0006000">
    <property type="term" value="P:fructose metabolic process"/>
    <property type="evidence" value="ECO:0007669"/>
    <property type="project" value="TreeGrafter"/>
</dbReference>
<dbReference type="InterPro" id="IPR028343">
    <property type="entry name" value="FBPtase"/>
</dbReference>
<evidence type="ECO:0000313" key="16">
    <source>
        <dbReference type="EMBL" id="ALR69616.1"/>
    </source>
</evidence>
<reference evidence="16" key="1">
    <citation type="journal article" date="2015" name="J. Eukaryot. Microbiol.">
        <title>Evolutionary History of the Enzymes Involved in the Calvin-Benson Cycle in Euglenids.</title>
        <authorList>
            <person name="Markunas C.M."/>
            <person name="Triemer R.E."/>
        </authorList>
    </citation>
    <scope>NUCLEOTIDE SEQUENCE</scope>
</reference>
<dbReference type="InterPro" id="IPR020548">
    <property type="entry name" value="Fructose_bisphosphatase_AS"/>
</dbReference>
<evidence type="ECO:0000259" key="15">
    <source>
        <dbReference type="Pfam" id="PF18913"/>
    </source>
</evidence>
<dbReference type="CDD" id="cd00354">
    <property type="entry name" value="FBPase"/>
    <property type="match status" value="1"/>
</dbReference>
<evidence type="ECO:0000256" key="3">
    <source>
        <dbReference type="ARBA" id="ARBA00010941"/>
    </source>
</evidence>
<dbReference type="PROSITE" id="PS00124">
    <property type="entry name" value="FBPASE"/>
    <property type="match status" value="1"/>
</dbReference>
<dbReference type="GO" id="GO:0005986">
    <property type="term" value="P:sucrose biosynthetic process"/>
    <property type="evidence" value="ECO:0007669"/>
    <property type="project" value="TreeGrafter"/>
</dbReference>
<dbReference type="InterPro" id="IPR000146">
    <property type="entry name" value="FBPase_class-1"/>
</dbReference>
<comment type="catalytic activity">
    <reaction evidence="1">
        <text>beta-D-fructose 1,6-bisphosphate + H2O = beta-D-fructose 6-phosphate + phosphate</text>
        <dbReference type="Rhea" id="RHEA:11064"/>
        <dbReference type="ChEBI" id="CHEBI:15377"/>
        <dbReference type="ChEBI" id="CHEBI:32966"/>
        <dbReference type="ChEBI" id="CHEBI:43474"/>
        <dbReference type="ChEBI" id="CHEBI:57634"/>
        <dbReference type="EC" id="3.1.3.11"/>
    </reaction>
</comment>
<accession>A0A0S3IV21</accession>
<evidence type="ECO:0000256" key="9">
    <source>
        <dbReference type="ARBA" id="ARBA00023277"/>
    </source>
</evidence>
<dbReference type="PIRSF" id="PIRSF000904">
    <property type="entry name" value="FBPtase_SBPase"/>
    <property type="match status" value="1"/>
</dbReference>
<keyword evidence="6" id="KW-0479">Metal-binding</keyword>
<evidence type="ECO:0000256" key="8">
    <source>
        <dbReference type="ARBA" id="ARBA00022842"/>
    </source>
</evidence>
<feature type="domain" description="Fructose-1-6-bisphosphatase class 1 C-terminal" evidence="15">
    <location>
        <begin position="396"/>
        <end position="526"/>
    </location>
</feature>
<keyword evidence="8" id="KW-0460">Magnesium</keyword>
<dbReference type="InterPro" id="IPR033391">
    <property type="entry name" value="FBPase_N"/>
</dbReference>
<organism evidence="16">
    <name type="scientific">Euglena stellata</name>
    <dbReference type="NCBI Taxonomy" id="38278"/>
    <lineage>
        <taxon>Eukaryota</taxon>
        <taxon>Discoba</taxon>
        <taxon>Euglenozoa</taxon>
        <taxon>Euglenida</taxon>
        <taxon>Spirocuta</taxon>
        <taxon>Euglenophyceae</taxon>
        <taxon>Euglenales</taxon>
        <taxon>Euglenaceae</taxon>
        <taxon>Euglena</taxon>
    </lineage>
</organism>
<dbReference type="FunFam" id="3.40.190.80:FF:000001">
    <property type="entry name" value="Fructose-1,6-bisphosphatase class 1"/>
    <property type="match status" value="1"/>
</dbReference>
<dbReference type="Pfam" id="PF18913">
    <property type="entry name" value="FBPase_C"/>
    <property type="match status" value="1"/>
</dbReference>
<keyword evidence="9 12" id="KW-0119">Carbohydrate metabolism</keyword>
<evidence type="ECO:0000256" key="1">
    <source>
        <dbReference type="ARBA" id="ARBA00001273"/>
    </source>
</evidence>
<name>A0A0S3IV21_EUGST</name>
<protein>
    <recommendedName>
        <fullName evidence="5">fructose-bisphosphatase</fullName>
        <ecNumber evidence="5">3.1.3.11</ecNumber>
    </recommendedName>
    <alternativeName>
        <fullName evidence="11">D-fructose-1,6-bisphosphate 1-phosphohydrolase</fullName>
    </alternativeName>
</protein>
<keyword evidence="7 12" id="KW-0378">Hydrolase</keyword>
<comment type="subunit">
    <text evidence="4">Homotetramer.</text>
</comment>
<dbReference type="Gene3D" id="3.40.190.80">
    <property type="match status" value="1"/>
</dbReference>
<dbReference type="AlphaFoldDB" id="A0A0S3IV21"/>
<evidence type="ECO:0000256" key="10">
    <source>
        <dbReference type="ARBA" id="ARBA00024331"/>
    </source>
</evidence>
<feature type="non-terminal residue" evidence="16">
    <location>
        <position position="528"/>
    </location>
</feature>
<feature type="transmembrane region" description="Helical" evidence="13">
    <location>
        <begin position="112"/>
        <end position="132"/>
    </location>
</feature>
<dbReference type="PANTHER" id="PTHR11556:SF1">
    <property type="entry name" value="FRUCTOSE-BISPHOSPHATASE"/>
    <property type="match status" value="1"/>
</dbReference>
<keyword evidence="13" id="KW-1133">Transmembrane helix</keyword>
<dbReference type="InterPro" id="IPR044015">
    <property type="entry name" value="FBPase_C_dom"/>
</dbReference>